<feature type="repeat" description="ANK" evidence="3">
    <location>
        <begin position="118"/>
        <end position="150"/>
    </location>
</feature>
<dbReference type="PANTHER" id="PTHR24189:SF50">
    <property type="entry name" value="ANKYRIN REPEAT AND SOCS BOX PROTEIN 2"/>
    <property type="match status" value="1"/>
</dbReference>
<dbReference type="SUPFAM" id="SSF48403">
    <property type="entry name" value="Ankyrin repeat"/>
    <property type="match status" value="1"/>
</dbReference>
<dbReference type="RefSeq" id="WP_177101393.1">
    <property type="nucleotide sequence ID" value="NZ_JACAQB010000005.1"/>
</dbReference>
<sequence length="378" mass="40908">MDDSEKIYEKNTAVIAKLHTAIASGKTSAVKATLEKHPNLLDFPLYGLPGHETLLHLAAESGQTEICKLLVAMGLALDTSAASSGDSTPLSGAARNGHLETCKWLLDAGARVDGWPTSNTTPLMEAVISGNQEGVDFFVKCGADINRLHSRLNTTPLDIANSWDLPDIALILKGKGAVSVMDVIREPESEYGSAIVSFVHNTAGWVLPGQVSPVTTIENVDLRISCIDSKNKFKLLFTIGLFNLSPKTELFFCLPGDWPLTRTGFNTDSPWAFPTQMLSRLANETLENGSLKEGQLIRRTDPTYSDLAWPTDIDALVTVDKVWSKNSSIEPIPDEDKVILYVLAPLKFTKKGAPDEAALTALAESKRTASWAKLCIGS</sequence>
<dbReference type="PROSITE" id="PS50088">
    <property type="entry name" value="ANK_REPEAT"/>
    <property type="match status" value="3"/>
</dbReference>
<protein>
    <submittedName>
        <fullName evidence="4">Ankyrin repeat domain-containing protein</fullName>
    </submittedName>
</protein>
<evidence type="ECO:0000256" key="1">
    <source>
        <dbReference type="ARBA" id="ARBA00022737"/>
    </source>
</evidence>
<keyword evidence="1" id="KW-0677">Repeat</keyword>
<organism evidence="4 5">
    <name type="scientific">Pseudomonas gingeri</name>
    <dbReference type="NCBI Taxonomy" id="117681"/>
    <lineage>
        <taxon>Bacteria</taxon>
        <taxon>Pseudomonadati</taxon>
        <taxon>Pseudomonadota</taxon>
        <taxon>Gammaproteobacteria</taxon>
        <taxon>Pseudomonadales</taxon>
        <taxon>Pseudomonadaceae</taxon>
        <taxon>Pseudomonas</taxon>
    </lineage>
</organism>
<proteinExistence type="predicted"/>
<dbReference type="Pfam" id="PF12796">
    <property type="entry name" value="Ank_2"/>
    <property type="match status" value="1"/>
</dbReference>
<dbReference type="Gene3D" id="1.25.40.20">
    <property type="entry name" value="Ankyrin repeat-containing domain"/>
    <property type="match status" value="1"/>
</dbReference>
<dbReference type="EMBL" id="JACAQB010000005">
    <property type="protein sequence ID" value="NWB96079.1"/>
    <property type="molecule type" value="Genomic_DNA"/>
</dbReference>
<accession>A0A7Y8C208</accession>
<dbReference type="SMART" id="SM00248">
    <property type="entry name" value="ANK"/>
    <property type="match status" value="4"/>
</dbReference>
<name>A0A7Y8C208_9PSED</name>
<dbReference type="InterPro" id="IPR036770">
    <property type="entry name" value="Ankyrin_rpt-contain_sf"/>
</dbReference>
<dbReference type="Proteomes" id="UP000539985">
    <property type="component" value="Unassembled WGS sequence"/>
</dbReference>
<evidence type="ECO:0000256" key="3">
    <source>
        <dbReference type="PROSITE-ProRule" id="PRU00023"/>
    </source>
</evidence>
<keyword evidence="2 3" id="KW-0040">ANK repeat</keyword>
<dbReference type="InterPro" id="IPR050745">
    <property type="entry name" value="Multifunctional_regulatory"/>
</dbReference>
<dbReference type="PANTHER" id="PTHR24189">
    <property type="entry name" value="MYOTROPHIN"/>
    <property type="match status" value="1"/>
</dbReference>
<evidence type="ECO:0000313" key="4">
    <source>
        <dbReference type="EMBL" id="NWB96079.1"/>
    </source>
</evidence>
<feature type="repeat" description="ANK" evidence="3">
    <location>
        <begin position="50"/>
        <end position="82"/>
    </location>
</feature>
<gene>
    <name evidence="4" type="ORF">HX882_09280</name>
</gene>
<dbReference type="PROSITE" id="PS50297">
    <property type="entry name" value="ANK_REP_REGION"/>
    <property type="match status" value="3"/>
</dbReference>
<comment type="caution">
    <text evidence="4">The sequence shown here is derived from an EMBL/GenBank/DDBJ whole genome shotgun (WGS) entry which is preliminary data.</text>
</comment>
<feature type="repeat" description="ANK" evidence="3">
    <location>
        <begin position="85"/>
        <end position="113"/>
    </location>
</feature>
<reference evidence="4 5" key="1">
    <citation type="submission" date="2020-04" db="EMBL/GenBank/DDBJ databases">
        <title>Molecular characterization of pseudomonads from Agaricus bisporus reveal novel blotch 2 pathogens in Western Europe.</title>
        <authorList>
            <person name="Taparia T."/>
            <person name="Krijger M."/>
            <person name="Haynes E."/>
            <person name="Elpinstone J.G."/>
            <person name="Noble R."/>
            <person name="Van Der Wolf J."/>
        </authorList>
    </citation>
    <scope>NUCLEOTIDE SEQUENCE [LARGE SCALE GENOMIC DNA]</scope>
    <source>
        <strain evidence="4 5">H7001</strain>
    </source>
</reference>
<evidence type="ECO:0000313" key="5">
    <source>
        <dbReference type="Proteomes" id="UP000539985"/>
    </source>
</evidence>
<dbReference type="AlphaFoldDB" id="A0A7Y8C208"/>
<dbReference type="InterPro" id="IPR002110">
    <property type="entry name" value="Ankyrin_rpt"/>
</dbReference>
<evidence type="ECO:0000256" key="2">
    <source>
        <dbReference type="ARBA" id="ARBA00023043"/>
    </source>
</evidence>